<feature type="transmembrane region" description="Helical" evidence="1">
    <location>
        <begin position="37"/>
        <end position="59"/>
    </location>
</feature>
<accession>A0ABM8VAY1</accession>
<feature type="transmembrane region" description="Helical" evidence="1">
    <location>
        <begin position="108"/>
        <end position="131"/>
    </location>
</feature>
<evidence type="ECO:0000313" key="2">
    <source>
        <dbReference type="EMBL" id="CAG7617817.1"/>
    </source>
</evidence>
<organism evidence="2 3">
    <name type="scientific">Paenibacillus allorhizosphaerae</name>
    <dbReference type="NCBI Taxonomy" id="2849866"/>
    <lineage>
        <taxon>Bacteria</taxon>
        <taxon>Bacillati</taxon>
        <taxon>Bacillota</taxon>
        <taxon>Bacilli</taxon>
        <taxon>Bacillales</taxon>
        <taxon>Paenibacillaceae</taxon>
        <taxon>Paenibacillus</taxon>
    </lineage>
</organism>
<evidence type="ECO:0000313" key="3">
    <source>
        <dbReference type="Proteomes" id="UP000730618"/>
    </source>
</evidence>
<sequence length="176" mass="20730">MILYPPERFDVNEWFVLSAVALVFIVSFLLPKRLSAIEITVIAVFSLYLSQTVDSLIAVTPFDFYDVSDSAKYEIMDIVIYYLLYPPVAYIFLHFYDRLQLNTIRLILYVIGWSLLTAFLEWLSVLCHVFTYKGWHIVYSPFVYIGVYTLNILVLRITRHWERGGGEWKQARKVPR</sequence>
<dbReference type="EMBL" id="CAJVCE010000001">
    <property type="protein sequence ID" value="CAG7617817.1"/>
    <property type="molecule type" value="Genomic_DNA"/>
</dbReference>
<feature type="transmembrane region" description="Helical" evidence="1">
    <location>
        <begin position="137"/>
        <end position="155"/>
    </location>
</feature>
<evidence type="ECO:0000256" key="1">
    <source>
        <dbReference type="SAM" id="Phobius"/>
    </source>
</evidence>
<name>A0ABM8VAY1_9BACL</name>
<comment type="caution">
    <text evidence="2">The sequence shown here is derived from an EMBL/GenBank/DDBJ whole genome shotgun (WGS) entry which is preliminary data.</text>
</comment>
<dbReference type="Proteomes" id="UP000730618">
    <property type="component" value="Unassembled WGS sequence"/>
</dbReference>
<keyword evidence="1" id="KW-0812">Transmembrane</keyword>
<feature type="transmembrane region" description="Helical" evidence="1">
    <location>
        <begin position="14"/>
        <end position="30"/>
    </location>
</feature>
<gene>
    <name evidence="2" type="ORF">PAECIP111802_00454</name>
</gene>
<keyword evidence="3" id="KW-1185">Reference proteome</keyword>
<protein>
    <submittedName>
        <fullName evidence="2">Uncharacterized protein</fullName>
    </submittedName>
</protein>
<reference evidence="2 3" key="1">
    <citation type="submission" date="2021-06" db="EMBL/GenBank/DDBJ databases">
        <authorList>
            <person name="Criscuolo A."/>
        </authorList>
    </citation>
    <scope>NUCLEOTIDE SEQUENCE [LARGE SCALE GENOMIC DNA]</scope>
    <source>
        <strain evidence="3">CIP 111802</strain>
    </source>
</reference>
<feature type="transmembrane region" description="Helical" evidence="1">
    <location>
        <begin position="79"/>
        <end position="96"/>
    </location>
</feature>
<keyword evidence="1" id="KW-1133">Transmembrane helix</keyword>
<proteinExistence type="predicted"/>
<dbReference type="RefSeq" id="WP_218096818.1">
    <property type="nucleotide sequence ID" value="NZ_CAJVCE010000001.1"/>
</dbReference>
<keyword evidence="1" id="KW-0472">Membrane</keyword>